<gene>
    <name evidence="8" type="primary">LOC101507265</name>
</gene>
<dbReference type="PaxDb" id="3827-XP_004514330.1"/>
<dbReference type="AlphaFoldDB" id="A0A1S2Z3C9"/>
<evidence type="ECO:0000256" key="1">
    <source>
        <dbReference type="ARBA" id="ARBA00004613"/>
    </source>
</evidence>
<feature type="chain" id="PRO_5025094286" description="S-protein homolog" evidence="6">
    <location>
        <begin position="27"/>
        <end position="160"/>
    </location>
</feature>
<keyword evidence="5 6" id="KW-0732">Signal</keyword>
<evidence type="ECO:0000313" key="7">
    <source>
        <dbReference type="Proteomes" id="UP000087171"/>
    </source>
</evidence>
<keyword evidence="7" id="KW-1185">Reference proteome</keyword>
<keyword evidence="3 6" id="KW-0713">Self-incompatibility</keyword>
<dbReference type="OrthoDB" id="1418008at2759"/>
<comment type="similarity">
    <text evidence="2 6">Belongs to the plant self-incompatibility (S1) protein family.</text>
</comment>
<evidence type="ECO:0000256" key="6">
    <source>
        <dbReference type="RuleBase" id="RU367044"/>
    </source>
</evidence>
<keyword evidence="4 6" id="KW-0964">Secreted</keyword>
<feature type="signal peptide" evidence="6">
    <location>
        <begin position="1"/>
        <end position="26"/>
    </location>
</feature>
<evidence type="ECO:0000256" key="2">
    <source>
        <dbReference type="ARBA" id="ARBA00005581"/>
    </source>
</evidence>
<dbReference type="InterPro" id="IPR010264">
    <property type="entry name" value="Self-incomp_S1"/>
</dbReference>
<evidence type="ECO:0000256" key="4">
    <source>
        <dbReference type="ARBA" id="ARBA00022525"/>
    </source>
</evidence>
<dbReference type="RefSeq" id="XP_004514330.1">
    <property type="nucleotide sequence ID" value="XM_004514273.2"/>
</dbReference>
<reference evidence="8" key="1">
    <citation type="submission" date="2025-08" db="UniProtKB">
        <authorList>
            <consortium name="RefSeq"/>
        </authorList>
    </citation>
    <scope>IDENTIFICATION</scope>
    <source>
        <tissue evidence="8">Etiolated seedlings</tissue>
    </source>
</reference>
<dbReference type="GO" id="GO:0060320">
    <property type="term" value="P:rejection of self pollen"/>
    <property type="evidence" value="ECO:0007669"/>
    <property type="project" value="UniProtKB-KW"/>
</dbReference>
<dbReference type="Proteomes" id="UP000087171">
    <property type="component" value="Unplaced"/>
</dbReference>
<accession>A0A1S2Z3C9</accession>
<sequence length="160" mass="18889">MIFVSKFVLSVSLLLTIIVALQFKDGESNIFYRDKVTVYITNNLTNNVELGVYCKDKDHYFGFEPLRFGETYDFTFRPNTFIRTTLYFCGFSWGKQFHRFDIYVENRDGDCQHCLWKINASRPCKIKKDYGGSIQCFDWNNRNVVREKRHISEGNNTSNV</sequence>
<evidence type="ECO:0000256" key="3">
    <source>
        <dbReference type="ARBA" id="ARBA00022471"/>
    </source>
</evidence>
<organism evidence="7 8">
    <name type="scientific">Cicer arietinum</name>
    <name type="common">Chickpea</name>
    <name type="synonym">Garbanzo</name>
    <dbReference type="NCBI Taxonomy" id="3827"/>
    <lineage>
        <taxon>Eukaryota</taxon>
        <taxon>Viridiplantae</taxon>
        <taxon>Streptophyta</taxon>
        <taxon>Embryophyta</taxon>
        <taxon>Tracheophyta</taxon>
        <taxon>Spermatophyta</taxon>
        <taxon>Magnoliopsida</taxon>
        <taxon>eudicotyledons</taxon>
        <taxon>Gunneridae</taxon>
        <taxon>Pentapetalae</taxon>
        <taxon>rosids</taxon>
        <taxon>fabids</taxon>
        <taxon>Fabales</taxon>
        <taxon>Fabaceae</taxon>
        <taxon>Papilionoideae</taxon>
        <taxon>50 kb inversion clade</taxon>
        <taxon>NPAAA clade</taxon>
        <taxon>Hologalegina</taxon>
        <taxon>IRL clade</taxon>
        <taxon>Cicereae</taxon>
        <taxon>Cicer</taxon>
    </lineage>
</organism>
<comment type="subcellular location">
    <subcellularLocation>
        <location evidence="1 6">Secreted</location>
    </subcellularLocation>
</comment>
<dbReference type="Pfam" id="PF05938">
    <property type="entry name" value="Self-incomp_S1"/>
    <property type="match status" value="1"/>
</dbReference>
<name>A0A1S2Z3C9_CICAR</name>
<evidence type="ECO:0000256" key="5">
    <source>
        <dbReference type="ARBA" id="ARBA00022729"/>
    </source>
</evidence>
<evidence type="ECO:0000313" key="8">
    <source>
        <dbReference type="RefSeq" id="XP_004514330.1"/>
    </source>
</evidence>
<proteinExistence type="inferred from homology"/>
<dbReference type="GO" id="GO:0005576">
    <property type="term" value="C:extracellular region"/>
    <property type="evidence" value="ECO:0007669"/>
    <property type="project" value="UniProtKB-SubCell"/>
</dbReference>
<dbReference type="PANTHER" id="PTHR31232">
    <property type="match status" value="1"/>
</dbReference>
<dbReference type="PANTHER" id="PTHR31232:SF43">
    <property type="entry name" value="S-PROTEIN HOMOLOG 29-RELATED"/>
    <property type="match status" value="1"/>
</dbReference>
<protein>
    <recommendedName>
        <fullName evidence="6">S-protein homolog</fullName>
    </recommendedName>
</protein>